<dbReference type="EMBL" id="FUIG01000044">
    <property type="protein sequence ID" value="SJM33635.1"/>
    <property type="molecule type" value="Genomic_DNA"/>
</dbReference>
<proteinExistence type="predicted"/>
<keyword evidence="3" id="KW-1185">Reference proteome</keyword>
<dbReference type="AlphaFoldDB" id="A0A2P9AR53"/>
<gene>
    <name evidence="2" type="ORF">BQ8482_360036</name>
</gene>
<protein>
    <submittedName>
        <fullName evidence="2">Uncharacterized protein</fullName>
    </submittedName>
</protein>
<dbReference type="Proteomes" id="UP000245698">
    <property type="component" value="Unassembled WGS sequence"/>
</dbReference>
<sequence length="67" mass="7465">MSDAQQIANMYFEELRERAEREGIDAALHVAAMTLAFYQNSASTGFHRRQGPLLVTPTTEVNGPEEP</sequence>
<dbReference type="RefSeq" id="WP_123150334.1">
    <property type="nucleotide sequence ID" value="NZ_FUIG01000044.1"/>
</dbReference>
<evidence type="ECO:0000313" key="3">
    <source>
        <dbReference type="Proteomes" id="UP000245698"/>
    </source>
</evidence>
<reference evidence="3" key="1">
    <citation type="submission" date="2016-12" db="EMBL/GenBank/DDBJ databases">
        <authorList>
            <person name="Brunel B."/>
        </authorList>
    </citation>
    <scope>NUCLEOTIDE SEQUENCE [LARGE SCALE GENOMIC DNA]</scope>
</reference>
<feature type="region of interest" description="Disordered" evidence="1">
    <location>
        <begin position="48"/>
        <end position="67"/>
    </location>
</feature>
<organism evidence="2 3">
    <name type="scientific">Mesorhizobium delmotii</name>
    <dbReference type="NCBI Taxonomy" id="1631247"/>
    <lineage>
        <taxon>Bacteria</taxon>
        <taxon>Pseudomonadati</taxon>
        <taxon>Pseudomonadota</taxon>
        <taxon>Alphaproteobacteria</taxon>
        <taxon>Hyphomicrobiales</taxon>
        <taxon>Phyllobacteriaceae</taxon>
        <taxon>Mesorhizobium</taxon>
    </lineage>
</organism>
<accession>A0A2P9AR53</accession>
<evidence type="ECO:0000256" key="1">
    <source>
        <dbReference type="SAM" id="MobiDB-lite"/>
    </source>
</evidence>
<name>A0A2P9AR53_9HYPH</name>
<evidence type="ECO:0000313" key="2">
    <source>
        <dbReference type="EMBL" id="SJM33635.1"/>
    </source>
</evidence>